<dbReference type="GO" id="GO:0000428">
    <property type="term" value="C:DNA-directed RNA polymerase complex"/>
    <property type="evidence" value="ECO:0007669"/>
    <property type="project" value="UniProtKB-KW"/>
</dbReference>
<keyword evidence="5" id="KW-0548">Nucleotidyltransferase</keyword>
<evidence type="ECO:0000256" key="8">
    <source>
        <dbReference type="ARBA" id="ARBA00023163"/>
    </source>
</evidence>
<dbReference type="InterPro" id="IPR037034">
    <property type="entry name" value="RNA_pol_Rpb2_2_sf"/>
</dbReference>
<feature type="region of interest" description="Disordered" evidence="9">
    <location>
        <begin position="1467"/>
        <end position="1493"/>
    </location>
</feature>
<dbReference type="Gene3D" id="3.90.1110.10">
    <property type="entry name" value="RNA polymerase Rpb2, domain 2"/>
    <property type="match status" value="1"/>
</dbReference>
<dbReference type="InterPro" id="IPR007646">
    <property type="entry name" value="RNA_pol_Rpb2_4"/>
</dbReference>
<protein>
    <recommendedName>
        <fullName evidence="2">DNA-directed RNA polymerase</fullName>
        <ecNumber evidence="2">2.7.7.6</ecNumber>
    </recommendedName>
</protein>
<evidence type="ECO:0000259" key="11">
    <source>
        <dbReference type="Pfam" id="PF04560"/>
    </source>
</evidence>
<evidence type="ECO:0000256" key="7">
    <source>
        <dbReference type="ARBA" id="ARBA00022833"/>
    </source>
</evidence>
<dbReference type="InterPro" id="IPR014724">
    <property type="entry name" value="RNA_pol_RPB2_OB-fold"/>
</dbReference>
<evidence type="ECO:0000256" key="6">
    <source>
        <dbReference type="ARBA" id="ARBA00022723"/>
    </source>
</evidence>
<dbReference type="SUPFAM" id="SSF64484">
    <property type="entry name" value="beta and beta-prime subunits of DNA dependent RNA-polymerase"/>
    <property type="match status" value="1"/>
</dbReference>
<dbReference type="GO" id="GO:0006351">
    <property type="term" value="P:DNA-templated transcription"/>
    <property type="evidence" value="ECO:0007669"/>
    <property type="project" value="InterPro"/>
</dbReference>
<evidence type="ECO:0000256" key="2">
    <source>
        <dbReference type="ARBA" id="ARBA00012418"/>
    </source>
</evidence>
<proteinExistence type="inferred from homology"/>
<dbReference type="Gene3D" id="2.40.270.10">
    <property type="entry name" value="DNA-directed RNA polymerase, subunit 2, domain 6"/>
    <property type="match status" value="1"/>
</dbReference>
<dbReference type="PROSITE" id="PS01166">
    <property type="entry name" value="RNA_POL_BETA"/>
    <property type="match status" value="1"/>
</dbReference>
<organism evidence="16">
    <name type="scientific">viral metagenome</name>
    <dbReference type="NCBI Taxonomy" id="1070528"/>
    <lineage>
        <taxon>unclassified sequences</taxon>
        <taxon>metagenomes</taxon>
        <taxon>organismal metagenomes</taxon>
    </lineage>
</organism>
<dbReference type="InterPro" id="IPR007642">
    <property type="entry name" value="RNA_pol_Rpb2_2"/>
</dbReference>
<evidence type="ECO:0000256" key="1">
    <source>
        <dbReference type="ARBA" id="ARBA00006835"/>
    </source>
</evidence>
<feature type="domain" description="RNA polymerase Rpb2" evidence="12">
    <location>
        <begin position="254"/>
        <end position="390"/>
    </location>
</feature>
<dbReference type="InterPro" id="IPR037033">
    <property type="entry name" value="DNA-dir_RNAP_su2_hyb_sf"/>
</dbReference>
<keyword evidence="4" id="KW-0808">Transferase</keyword>
<evidence type="ECO:0000259" key="10">
    <source>
        <dbReference type="Pfam" id="PF00562"/>
    </source>
</evidence>
<dbReference type="InterPro" id="IPR007645">
    <property type="entry name" value="RNA_pol_Rpb2_3"/>
</dbReference>
<dbReference type="GO" id="GO:0003677">
    <property type="term" value="F:DNA binding"/>
    <property type="evidence" value="ECO:0007669"/>
    <property type="project" value="InterPro"/>
</dbReference>
<evidence type="ECO:0000256" key="9">
    <source>
        <dbReference type="SAM" id="MobiDB-lite"/>
    </source>
</evidence>
<dbReference type="Pfam" id="PF04566">
    <property type="entry name" value="RNA_pol_Rpb2_4"/>
    <property type="match status" value="1"/>
</dbReference>
<evidence type="ECO:0000259" key="13">
    <source>
        <dbReference type="Pfam" id="PF04563"/>
    </source>
</evidence>
<dbReference type="EC" id="2.7.7.6" evidence="2"/>
<dbReference type="GO" id="GO:0003899">
    <property type="term" value="F:DNA-directed RNA polymerase activity"/>
    <property type="evidence" value="ECO:0007669"/>
    <property type="project" value="UniProtKB-EC"/>
</dbReference>
<feature type="domain" description="DNA-directed RNA polymerase subunit 2 hybrid-binding" evidence="10">
    <location>
        <begin position="741"/>
        <end position="1110"/>
    </location>
</feature>
<dbReference type="GO" id="GO:0046872">
    <property type="term" value="F:metal ion binding"/>
    <property type="evidence" value="ECO:0007669"/>
    <property type="project" value="UniProtKB-KW"/>
</dbReference>
<dbReference type="InterPro" id="IPR007644">
    <property type="entry name" value="RNA_pol_bsu_protrusion"/>
</dbReference>
<dbReference type="Pfam" id="PF04561">
    <property type="entry name" value="RNA_pol_Rpb2_2"/>
    <property type="match status" value="1"/>
</dbReference>
<dbReference type="PANTHER" id="PTHR20856">
    <property type="entry name" value="DNA-DIRECTED RNA POLYMERASE I SUBUNIT 2"/>
    <property type="match status" value="1"/>
</dbReference>
<keyword evidence="3" id="KW-0240">DNA-directed RNA polymerase</keyword>
<feature type="domain" description="RNA polymerase Rpb2" evidence="15">
    <location>
        <begin position="575"/>
        <end position="636"/>
    </location>
</feature>
<evidence type="ECO:0000259" key="14">
    <source>
        <dbReference type="Pfam" id="PF04565"/>
    </source>
</evidence>
<evidence type="ECO:0000259" key="15">
    <source>
        <dbReference type="Pfam" id="PF04566"/>
    </source>
</evidence>
<dbReference type="Pfam" id="PF04565">
    <property type="entry name" value="RNA_pol_Rpb2_3"/>
    <property type="match status" value="1"/>
</dbReference>
<keyword evidence="7" id="KW-0862">Zinc</keyword>
<dbReference type="Gene3D" id="3.90.1100.10">
    <property type="match status" value="1"/>
</dbReference>
<sequence>MVLKIYALLISEMDQFNDIPWKIISTYFRDNPTALIDHHLVSYNAFFDNGIKQVLKEKNPIRFIKDQHKKSKDFQHQAYLYIGGKNADKLYYGKPVIYDDNDDEHIMYPNEARLRNMTYAFTIHVDIEVEFFIKSYNESDNVVYEHSEIVTIPKIYLGKFPIMLQSDMCILKSLSPEVRYNMGECRNDNGGYFIVDGKEKVIICQEKFADNTLYIQEKASDMYSFSANIRSVSEDASKPVRTLSIRMVAEQPSSSNSQIVVSIPNVRKPVPLFIVMRALGVISDKEIIEYCLLDINQNENLLDLFRPSIHDAGLVFTQQAALGYIASLTKGKSNSHTIEILMNYFLPHIGELNFKQKALYLGYIVNRLLQVATGTEKPTNRDSYLYKRIEVSGMLIRDLFVEYYKLQQTSIYKKMDYEHFYNKSTAKYKQAGFMNLILENIPLIFGDRVVEKGFRKAFKGDWGSEKHTKRPGLLQDLSRLSYWSFIAQLRKTNIHIDADGAKIVGPRWLNSTQWGILCPIHTPDGGNIGFHKHMAIFTRISPKLSGYPFIKHLRSLGVTLLEESSIGFLSKSTKIFVNGAWIGATDNIVDLYNFLKTQRRNGLFSPYISISWNIERQELIILTGAGRPSHPLFHVKGNTISYQQEQIMNKIAADTLTWEEAITGTRNKKEKININSDRIYNKTDLYGKDANLKESEAIIEYLDTQEMEGVKLAMYTEEQSNYTKNKITHKEIHPSAILSVMANQIVYPSNNPYPRDLFSCGQSKQAVSVFHTNYQNRMDKTSYFLNYGQIPLVKSRYLDYVTKEQHPYGVNAIVAVMCYTGYNVEDAVIINKNALDRGLFRTTYMSTYEANEEKTKIGNISIDKNFMDVNNFNVVGKKPGYDYSMLEPKSGLIKENSLVNEKTILIGMATNTVSSSDAYIDESIKPKKGTLGYIDKSFMTRDEEGRRLAKVRIRHIRIPAIGDKFASRAGQKGTIGIVLEEADMPTTADGIRPDIIVNPHAFPSRMTIGHLVESLIGKVGAVYGGFGDCTAFLNKGPKDKIFGDLLTKQGYSSTGTEIMYNGMTGEQLETEIYIGPTYYMRLKHMVKDKINYRARGPRSVLTRQTVGGRANDGGLRIGEMDRDAVIGHGMSGFLRESMMVRGDQFRMAICNKSGTIAVYNASRNIFLSPMVDGPLKFVGNLENSLNVVPISRFGRSFSIVDVPYAFKLLYQELLTMNVQMRFITADNVDQLLPLIKTDNLEKLTGETKLMDIEQKTYDKIKAEHEKHIPSAKFDAPSEQDVPEQSDWGIPQQYGYDDVQSFGIPDTFENVFVPSTQPSKIIAAFKSTDKDLQQGDKVTFQGAVDQGYPADTIFTVKWIDYDNADAMIIGPDENEPIVAYPGELGDVPAPMSPDYVPVSPTYGPVSPDYVPISPTYGPVSPVVTVTDTRTVTGPPELVLPPQHGFRAYNAPQVDELKENFDYQDVAHTNGPTGWTPETDDSPIDYEKGPDEGSETVAGEVMENKVIRTIKEVDDSGKDTMPLLATVVNEKEKESILDTKKVKTI</sequence>
<evidence type="ECO:0000313" key="16">
    <source>
        <dbReference type="EMBL" id="QHT30275.1"/>
    </source>
</evidence>
<dbReference type="GO" id="GO:0032549">
    <property type="term" value="F:ribonucleoside binding"/>
    <property type="evidence" value="ECO:0007669"/>
    <property type="project" value="InterPro"/>
</dbReference>
<dbReference type="Gene3D" id="3.90.1800.10">
    <property type="entry name" value="RNA polymerase alpha subunit dimerisation domain"/>
    <property type="match status" value="1"/>
</dbReference>
<dbReference type="EMBL" id="MN738894">
    <property type="protein sequence ID" value="QHT30275.1"/>
    <property type="molecule type" value="Genomic_DNA"/>
</dbReference>
<dbReference type="InterPro" id="IPR015712">
    <property type="entry name" value="DNA-dir_RNA_pol_su2"/>
</dbReference>
<dbReference type="Pfam" id="PF04560">
    <property type="entry name" value="RNA_pol_Rpb2_7"/>
    <property type="match status" value="1"/>
</dbReference>
<keyword evidence="6" id="KW-0479">Metal-binding</keyword>
<keyword evidence="8" id="KW-0804">Transcription</keyword>
<dbReference type="Pfam" id="PF04563">
    <property type="entry name" value="RNA_pol_Rpb2_1"/>
    <property type="match status" value="1"/>
</dbReference>
<comment type="similarity">
    <text evidence="1">Belongs to the RNA polymerase beta chain family.</text>
</comment>
<dbReference type="CDD" id="cd00653">
    <property type="entry name" value="RNA_pol_B_RPB2"/>
    <property type="match status" value="1"/>
</dbReference>
<name>A0A6C0ESK8_9ZZZZ</name>
<evidence type="ECO:0000256" key="3">
    <source>
        <dbReference type="ARBA" id="ARBA00022478"/>
    </source>
</evidence>
<accession>A0A6C0ESK8</accession>
<dbReference type="Pfam" id="PF00562">
    <property type="entry name" value="RNA_pol_Rpb2_6"/>
    <property type="match status" value="1"/>
</dbReference>
<dbReference type="InterPro" id="IPR007120">
    <property type="entry name" value="DNA-dir_RNAP_su2_dom"/>
</dbReference>
<evidence type="ECO:0000259" key="12">
    <source>
        <dbReference type="Pfam" id="PF04561"/>
    </source>
</evidence>
<reference evidence="16" key="1">
    <citation type="journal article" date="2020" name="Nature">
        <title>Giant virus diversity and host interactions through global metagenomics.</title>
        <authorList>
            <person name="Schulz F."/>
            <person name="Roux S."/>
            <person name="Paez-Espino D."/>
            <person name="Jungbluth S."/>
            <person name="Walsh D.A."/>
            <person name="Denef V.J."/>
            <person name="McMahon K.D."/>
            <person name="Konstantinidis K.T."/>
            <person name="Eloe-Fadrosh E.A."/>
            <person name="Kyrpides N.C."/>
            <person name="Woyke T."/>
        </authorList>
    </citation>
    <scope>NUCLEOTIDE SEQUENCE</scope>
    <source>
        <strain evidence="16">GVMAG-M-3300009149-34</strain>
    </source>
</reference>
<evidence type="ECO:0000256" key="4">
    <source>
        <dbReference type="ARBA" id="ARBA00022679"/>
    </source>
</evidence>
<dbReference type="InterPro" id="IPR007641">
    <property type="entry name" value="RNA_pol_Rpb2_7"/>
</dbReference>
<feature type="domain" description="RNA polymerase Rpb2" evidence="14">
    <location>
        <begin position="477"/>
        <end position="540"/>
    </location>
</feature>
<dbReference type="InterPro" id="IPR007121">
    <property type="entry name" value="RNA_pol_bsu_CS"/>
</dbReference>
<feature type="domain" description="RNA polymerase beta subunit protrusion" evidence="13">
    <location>
        <begin position="35"/>
        <end position="416"/>
    </location>
</feature>
<dbReference type="Gene3D" id="2.40.50.150">
    <property type="match status" value="1"/>
</dbReference>
<feature type="domain" description="RNA polymerase Rpb2" evidence="11">
    <location>
        <begin position="1113"/>
        <end position="1224"/>
    </location>
</feature>
<evidence type="ECO:0000256" key="5">
    <source>
        <dbReference type="ARBA" id="ARBA00022695"/>
    </source>
</evidence>